<evidence type="ECO:0000256" key="3">
    <source>
        <dbReference type="SAM" id="Phobius"/>
    </source>
</evidence>
<keyword evidence="3" id="KW-0472">Membrane</keyword>
<protein>
    <submittedName>
        <fullName evidence="4">Uncharacterized protein</fullName>
    </submittedName>
</protein>
<sequence length="162" mass="18109">MGSVSLHSYQNPGFLDQDNGSIRGNQDTPESQSVASLSPRTKSERSAVIKYLQDFNFHNILEELFLFVTLPCLLWLVGFLLTDSECLPGGQVFTLFVLEVGGRIFGYLASWVHCPPMVGMLGVGIAIRNIPYIDFGKNFNSDLSSFLRFEARDILFSRSNSF</sequence>
<organism evidence="4 5">
    <name type="scientific">Allacma fusca</name>
    <dbReference type="NCBI Taxonomy" id="39272"/>
    <lineage>
        <taxon>Eukaryota</taxon>
        <taxon>Metazoa</taxon>
        <taxon>Ecdysozoa</taxon>
        <taxon>Arthropoda</taxon>
        <taxon>Hexapoda</taxon>
        <taxon>Collembola</taxon>
        <taxon>Symphypleona</taxon>
        <taxon>Sminthuridae</taxon>
        <taxon>Allacma</taxon>
    </lineage>
</organism>
<proteinExistence type="inferred from homology"/>
<evidence type="ECO:0000256" key="1">
    <source>
        <dbReference type="ARBA" id="ARBA00007367"/>
    </source>
</evidence>
<keyword evidence="3" id="KW-1133">Transmembrane helix</keyword>
<comment type="caution">
    <text evidence="4">The sequence shown here is derived from an EMBL/GenBank/DDBJ whole genome shotgun (WGS) entry which is preliminary data.</text>
</comment>
<feature type="compositionally biased region" description="Polar residues" evidence="2">
    <location>
        <begin position="1"/>
        <end position="11"/>
    </location>
</feature>
<feature type="transmembrane region" description="Helical" evidence="3">
    <location>
        <begin position="64"/>
        <end position="84"/>
    </location>
</feature>
<keyword evidence="5" id="KW-1185">Reference proteome</keyword>
<dbReference type="AlphaFoldDB" id="A0A8J2NLM2"/>
<dbReference type="InterPro" id="IPR051843">
    <property type="entry name" value="CPA1_transporter"/>
</dbReference>
<evidence type="ECO:0000313" key="5">
    <source>
        <dbReference type="Proteomes" id="UP000708208"/>
    </source>
</evidence>
<keyword evidence="3" id="KW-0812">Transmembrane</keyword>
<feature type="region of interest" description="Disordered" evidence="2">
    <location>
        <begin position="1"/>
        <end position="39"/>
    </location>
</feature>
<dbReference type="GO" id="GO:0098662">
    <property type="term" value="P:inorganic cation transmembrane transport"/>
    <property type="evidence" value="ECO:0007669"/>
    <property type="project" value="TreeGrafter"/>
</dbReference>
<name>A0A8J2NLM2_9HEXA</name>
<accession>A0A8J2NLM2</accession>
<dbReference type="OrthoDB" id="423807at2759"/>
<dbReference type="EMBL" id="CAJVCH010047101">
    <property type="protein sequence ID" value="CAG7717586.1"/>
    <property type="molecule type" value="Genomic_DNA"/>
</dbReference>
<reference evidence="4" key="1">
    <citation type="submission" date="2021-06" db="EMBL/GenBank/DDBJ databases">
        <authorList>
            <person name="Hodson N. C."/>
            <person name="Mongue J. A."/>
            <person name="Jaron S. K."/>
        </authorList>
    </citation>
    <scope>NUCLEOTIDE SEQUENCE</scope>
</reference>
<evidence type="ECO:0000256" key="2">
    <source>
        <dbReference type="SAM" id="MobiDB-lite"/>
    </source>
</evidence>
<gene>
    <name evidence="4" type="ORF">AFUS01_LOCUS7040</name>
</gene>
<dbReference type="Proteomes" id="UP000708208">
    <property type="component" value="Unassembled WGS sequence"/>
</dbReference>
<dbReference type="PANTHER" id="PTHR31102">
    <property type="match status" value="1"/>
</dbReference>
<feature type="compositionally biased region" description="Polar residues" evidence="2">
    <location>
        <begin position="18"/>
        <end position="39"/>
    </location>
</feature>
<comment type="similarity">
    <text evidence="1">Belongs to the monovalent cation:proton antiporter 1 (CPA1) transporter (TC 2.A.36) family.</text>
</comment>
<evidence type="ECO:0000313" key="4">
    <source>
        <dbReference type="EMBL" id="CAG7717586.1"/>
    </source>
</evidence>
<dbReference type="PANTHER" id="PTHR31102:SF1">
    <property type="entry name" value="CATION_H+ EXCHANGER DOMAIN-CONTAINING PROTEIN"/>
    <property type="match status" value="1"/>
</dbReference>
<feature type="transmembrane region" description="Helical" evidence="3">
    <location>
        <begin position="104"/>
        <end position="127"/>
    </location>
</feature>